<dbReference type="RefSeq" id="WP_301209629.1">
    <property type="nucleotide sequence ID" value="NZ_JAROCF010000002.1"/>
</dbReference>
<sequence>MNSTDILPARTEAHSFYGQSIDTIHLDGNDYLLLGQLCDNLGIDTRGQQQNLERQVWAEGMTCVTHVMLPGADRAYPRYLINTRIVGMWLATITTSRIRDEESRLMVERYQRELADKIHEWISGGAVRRELSEAEVVLQALTILKTKTEQQAQEIEVLAPKASAWDALVSSAGSWSYQDAAHALYEQKHIVIGQKRLVAILVDWSWMYRDHKGRPHAYQRILEQSLLTEKIRTYVDTVTGETLQSSAPQVRITGKGLDVIYRRLSAATEAVAS</sequence>
<dbReference type="Pfam" id="PF03374">
    <property type="entry name" value="ANT"/>
    <property type="match status" value="1"/>
</dbReference>
<name>A0ABT8KG56_9MICO</name>
<feature type="domain" description="Antirepressor protein C-terminal" evidence="1">
    <location>
        <begin position="153"/>
        <end position="265"/>
    </location>
</feature>
<reference evidence="3" key="1">
    <citation type="submission" date="2023-06" db="EMBL/GenBank/DDBJ databases">
        <title>MT1 and MT2 Draft Genomes of Novel Species.</title>
        <authorList>
            <person name="Venkateswaran K."/>
        </authorList>
    </citation>
    <scope>NUCLEOTIDE SEQUENCE</scope>
    <source>
        <strain evidence="3">F6_8S_P_1B</strain>
    </source>
</reference>
<dbReference type="Pfam" id="PF10547">
    <property type="entry name" value="P22_AR_N"/>
    <property type="match status" value="1"/>
</dbReference>
<keyword evidence="4" id="KW-1185">Reference proteome</keyword>
<evidence type="ECO:0000313" key="4">
    <source>
        <dbReference type="Proteomes" id="UP001174208"/>
    </source>
</evidence>
<gene>
    <name evidence="3" type="ORF">P5G50_18530</name>
</gene>
<accession>A0ABT8KG56</accession>
<feature type="domain" description="Antirepressor protein ant N-terminal" evidence="2">
    <location>
        <begin position="15"/>
        <end position="125"/>
    </location>
</feature>
<comment type="caution">
    <text evidence="3">The sequence shown here is derived from an EMBL/GenBank/DDBJ whole genome shotgun (WGS) entry which is preliminary data.</text>
</comment>
<dbReference type="InterPro" id="IPR005039">
    <property type="entry name" value="Ant_C"/>
</dbReference>
<protein>
    <submittedName>
        <fullName evidence="3">Phage antirepressor KilAC domain-containing protein</fullName>
    </submittedName>
</protein>
<dbReference type="Proteomes" id="UP001174208">
    <property type="component" value="Unassembled WGS sequence"/>
</dbReference>
<evidence type="ECO:0000313" key="3">
    <source>
        <dbReference type="EMBL" id="MDN4616449.1"/>
    </source>
</evidence>
<organism evidence="3 4">
    <name type="scientific">Leifsonia williamsii</name>
    <dbReference type="NCBI Taxonomy" id="3035919"/>
    <lineage>
        <taxon>Bacteria</taxon>
        <taxon>Bacillati</taxon>
        <taxon>Actinomycetota</taxon>
        <taxon>Actinomycetes</taxon>
        <taxon>Micrococcales</taxon>
        <taxon>Microbacteriaceae</taxon>
        <taxon>Leifsonia</taxon>
    </lineage>
</organism>
<evidence type="ECO:0000259" key="2">
    <source>
        <dbReference type="Pfam" id="PF10547"/>
    </source>
</evidence>
<proteinExistence type="predicted"/>
<dbReference type="EMBL" id="JAROCF010000002">
    <property type="protein sequence ID" value="MDN4616449.1"/>
    <property type="molecule type" value="Genomic_DNA"/>
</dbReference>
<dbReference type="InterPro" id="IPR018875">
    <property type="entry name" value="Antirepressor_Ant_N"/>
</dbReference>
<evidence type="ECO:0000259" key="1">
    <source>
        <dbReference type="Pfam" id="PF03374"/>
    </source>
</evidence>